<sequence length="220" mass="23580">MIRIMIVDDQEMIRIGLRGILSAQSEIEVVADASDGLQALQLLENHEVDVVLMDLRMPGIDGVETTRRIREKFSGEQLRILVFTTFDNDENVFAALKAGANGFLSKGASPAELAAGIQDVATGGGVLSATASAALIGHVAQQAPARVPAPEQQAQLELLTARERDVVVAIAQGLDNQQIAAQMFISPFTVKTHANRAMNKLGARDRAQLVSFAYQTGLMT</sequence>
<dbReference type="InterPro" id="IPR016032">
    <property type="entry name" value="Sig_transdc_resp-reg_C-effctor"/>
</dbReference>
<evidence type="ECO:0000313" key="10">
    <source>
        <dbReference type="Proteomes" id="UP000320717"/>
    </source>
</evidence>
<dbReference type="Pfam" id="PF00072">
    <property type="entry name" value="Response_reg"/>
    <property type="match status" value="1"/>
</dbReference>
<keyword evidence="10" id="KW-1185">Reference proteome</keyword>
<dbReference type="SMART" id="SM00421">
    <property type="entry name" value="HTH_LUXR"/>
    <property type="match status" value="1"/>
</dbReference>
<feature type="domain" description="HTH luxR-type" evidence="6">
    <location>
        <begin position="152"/>
        <end position="217"/>
    </location>
</feature>
<dbReference type="InterPro" id="IPR001789">
    <property type="entry name" value="Sig_transdc_resp-reg_receiver"/>
</dbReference>
<dbReference type="PROSITE" id="PS50110">
    <property type="entry name" value="RESPONSE_REGULATORY"/>
    <property type="match status" value="1"/>
</dbReference>
<dbReference type="InterPro" id="IPR000792">
    <property type="entry name" value="Tscrpt_reg_LuxR_C"/>
</dbReference>
<evidence type="ECO:0000259" key="6">
    <source>
        <dbReference type="PROSITE" id="PS50043"/>
    </source>
</evidence>
<dbReference type="PROSITE" id="PS50043">
    <property type="entry name" value="HTH_LUXR_2"/>
    <property type="match status" value="1"/>
</dbReference>
<dbReference type="RefSeq" id="WP_146276765.1">
    <property type="nucleotide sequence ID" value="NZ_CP042260.1"/>
</dbReference>
<evidence type="ECO:0000256" key="1">
    <source>
        <dbReference type="ARBA" id="ARBA00022553"/>
    </source>
</evidence>
<dbReference type="SUPFAM" id="SSF52172">
    <property type="entry name" value="CheY-like"/>
    <property type="match status" value="1"/>
</dbReference>
<dbReference type="PANTHER" id="PTHR43214:SF24">
    <property type="entry name" value="TRANSCRIPTIONAL REGULATORY PROTEIN NARL-RELATED"/>
    <property type="match status" value="1"/>
</dbReference>
<dbReference type="InterPro" id="IPR058245">
    <property type="entry name" value="NreC/VraR/RcsB-like_REC"/>
</dbReference>
<dbReference type="CDD" id="cd17535">
    <property type="entry name" value="REC_NarL-like"/>
    <property type="match status" value="1"/>
</dbReference>
<proteinExistence type="predicted"/>
<accession>A0A5B8ILR8</accession>
<protein>
    <submittedName>
        <fullName evidence="9">Response regulator transcription factor</fullName>
    </submittedName>
</protein>
<evidence type="ECO:0000259" key="7">
    <source>
        <dbReference type="PROSITE" id="PS50110"/>
    </source>
</evidence>
<evidence type="ECO:0000256" key="3">
    <source>
        <dbReference type="ARBA" id="ARBA00023125"/>
    </source>
</evidence>
<dbReference type="Proteomes" id="UP000320717">
    <property type="component" value="Chromosome"/>
</dbReference>
<reference evidence="9" key="2">
    <citation type="journal article" date="2022" name="Pest Manag. Sci.">
        <title>Glutamicibacter halophytocola-mediated host fitness of potato tuber moth on Solanaceae crops.</title>
        <authorList>
            <person name="Wang W."/>
            <person name="Xiao G."/>
            <person name="Du G."/>
            <person name="Chang L."/>
            <person name="Yang Y."/>
            <person name="Ye J."/>
            <person name="Chen B."/>
        </authorList>
    </citation>
    <scope>NUCLEOTIDE SEQUENCE</scope>
    <source>
        <strain evidence="9">S2</strain>
    </source>
</reference>
<dbReference type="SUPFAM" id="SSF46894">
    <property type="entry name" value="C-terminal effector domain of the bipartite response regulators"/>
    <property type="match status" value="1"/>
</dbReference>
<name>A0A5B8ILR8_9MICC</name>
<feature type="domain" description="Response regulatory" evidence="7">
    <location>
        <begin position="3"/>
        <end position="121"/>
    </location>
</feature>
<organism evidence="9 11">
    <name type="scientific">Glutamicibacter halophytocola</name>
    <dbReference type="NCBI Taxonomy" id="1933880"/>
    <lineage>
        <taxon>Bacteria</taxon>
        <taxon>Bacillati</taxon>
        <taxon>Actinomycetota</taxon>
        <taxon>Actinomycetes</taxon>
        <taxon>Micrococcales</taxon>
        <taxon>Micrococcaceae</taxon>
        <taxon>Glutamicibacter</taxon>
    </lineage>
</organism>
<dbReference type="GO" id="GO:0003677">
    <property type="term" value="F:DNA binding"/>
    <property type="evidence" value="ECO:0007669"/>
    <property type="project" value="UniProtKB-KW"/>
</dbReference>
<keyword evidence="4" id="KW-0804">Transcription</keyword>
<dbReference type="Gene3D" id="3.40.50.2300">
    <property type="match status" value="1"/>
</dbReference>
<dbReference type="InterPro" id="IPR039420">
    <property type="entry name" value="WalR-like"/>
</dbReference>
<keyword evidence="3" id="KW-0238">DNA-binding</keyword>
<dbReference type="GO" id="GO:0006355">
    <property type="term" value="P:regulation of DNA-templated transcription"/>
    <property type="evidence" value="ECO:0007669"/>
    <property type="project" value="InterPro"/>
</dbReference>
<dbReference type="EMBL" id="CP042260">
    <property type="protein sequence ID" value="QDY66634.1"/>
    <property type="molecule type" value="Genomic_DNA"/>
</dbReference>
<dbReference type="AlphaFoldDB" id="A0A5B8ILR8"/>
<dbReference type="PROSITE" id="PS00622">
    <property type="entry name" value="HTH_LUXR_1"/>
    <property type="match status" value="1"/>
</dbReference>
<evidence type="ECO:0000313" key="8">
    <source>
        <dbReference type="EMBL" id="QDY66634.1"/>
    </source>
</evidence>
<dbReference type="PRINTS" id="PR00038">
    <property type="entry name" value="HTHLUXR"/>
</dbReference>
<evidence type="ECO:0000256" key="5">
    <source>
        <dbReference type="PROSITE-ProRule" id="PRU00169"/>
    </source>
</evidence>
<dbReference type="OrthoDB" id="9808843at2"/>
<evidence type="ECO:0000256" key="4">
    <source>
        <dbReference type="ARBA" id="ARBA00023163"/>
    </source>
</evidence>
<feature type="modified residue" description="4-aspartylphosphate" evidence="5">
    <location>
        <position position="54"/>
    </location>
</feature>
<dbReference type="SMART" id="SM00448">
    <property type="entry name" value="REC"/>
    <property type="match status" value="1"/>
</dbReference>
<evidence type="ECO:0000313" key="11">
    <source>
        <dbReference type="Proteomes" id="UP001060018"/>
    </source>
</evidence>
<evidence type="ECO:0000256" key="2">
    <source>
        <dbReference type="ARBA" id="ARBA00023015"/>
    </source>
</evidence>
<gene>
    <name evidence="8" type="ORF">FQA45_10035</name>
    <name evidence="9" type="ORF">NUH22_15865</name>
</gene>
<dbReference type="InterPro" id="IPR011006">
    <property type="entry name" value="CheY-like_superfamily"/>
</dbReference>
<dbReference type="EMBL" id="CP102487">
    <property type="protein sequence ID" value="UUX58748.1"/>
    <property type="molecule type" value="Genomic_DNA"/>
</dbReference>
<dbReference type="PANTHER" id="PTHR43214">
    <property type="entry name" value="TWO-COMPONENT RESPONSE REGULATOR"/>
    <property type="match status" value="1"/>
</dbReference>
<dbReference type="CDD" id="cd06170">
    <property type="entry name" value="LuxR_C_like"/>
    <property type="match status" value="1"/>
</dbReference>
<keyword evidence="1 5" id="KW-0597">Phosphoprotein</keyword>
<keyword evidence="2" id="KW-0805">Transcription regulation</keyword>
<dbReference type="GO" id="GO:0000160">
    <property type="term" value="P:phosphorelay signal transduction system"/>
    <property type="evidence" value="ECO:0007669"/>
    <property type="project" value="InterPro"/>
</dbReference>
<dbReference type="Pfam" id="PF00196">
    <property type="entry name" value="GerE"/>
    <property type="match status" value="1"/>
</dbReference>
<reference evidence="8 10" key="1">
    <citation type="submission" date="2019-07" db="EMBL/GenBank/DDBJ databases">
        <title>Complete Genome Sequence of drought tolerant Plant Growth-Promoting Rhizobacterium Glutamicibacter halophytocola DR408.</title>
        <authorList>
            <person name="Nishu S.D."/>
            <person name="Lee T.K."/>
        </authorList>
    </citation>
    <scope>NUCLEOTIDE SEQUENCE [LARGE SCALE GENOMIC DNA]</scope>
    <source>
        <strain evidence="8 10">DR408</strain>
    </source>
</reference>
<dbReference type="Proteomes" id="UP001060018">
    <property type="component" value="Chromosome"/>
</dbReference>
<evidence type="ECO:0000313" key="9">
    <source>
        <dbReference type="EMBL" id="UUX58748.1"/>
    </source>
</evidence>